<feature type="region of interest" description="Disordered" evidence="1">
    <location>
        <begin position="74"/>
        <end position="125"/>
    </location>
</feature>
<dbReference type="InterPro" id="IPR000477">
    <property type="entry name" value="RT_dom"/>
</dbReference>
<dbReference type="CDD" id="cd01651">
    <property type="entry name" value="RT_G2_intron"/>
    <property type="match status" value="1"/>
</dbReference>
<protein>
    <recommendedName>
        <fullName evidence="2">Reverse transcriptase domain-containing protein</fullName>
    </recommendedName>
</protein>
<sequence length="697" mass="78733">MHREVVLHGDVKKLDTQIVDQKEPRALSGLVTPSLAEVNSLKGTKGTAGIMNDGSNLLAKTSPNEGNAIAQAPKQDNLRAPNALNPGNRGTRDVTASIDDKSVMRARSQHSIAPQSEKAGSVKNSTPKGEILELRLYRVVLKELNKYKTADGKYNGIIRILDSIMLQTCYSLIKSNPGDMTPGTEDITLDGLNLEWFNKTAIDIREGRFKFSPARQNLIPKPNKPGEFRPLLIANPREKIIQKALQVLLNAIFDPHFSKSSYGFRPGRSLIHALNKIHKRGGPMSWAINGDITKCFDRIPHDIIMSAIKERISCVRTLTLIERGLKAGFRDEKGQVTKTKIGTPRRRKGSILSPLLSNIVLDKLDKYIESLDEELNFGVKRRPNPIYMRLEGLRSYHKRKNPTLAREHLKRMRLLSKLDMHDENFRRAIYVRYADDFVILLASTRKYAITLKEKIANFLKDACGLELNDQKTTITNTRDGFRFLGAEVKKRDNSSIFNSFLGKAGNKITRRSTLRIAVDAPIKSLVEKLIVNGFARRNHQAKVLAKGKSDMIHLTHYDIIRFYNSKITGLLNAYRFAGNFALTARVIWILKQSCALTLARKFKLKTMKKTFNEFGLNLEDPETGVYLNKPKTFMATYDYKSNPHAIFENPEQTVNQILKTSWAGKLTKGIPSRSIICGTSEKVEKHHLRKAALRRRS</sequence>
<dbReference type="EMBL" id="MH725795">
    <property type="protein sequence ID" value="AYE93196.1"/>
    <property type="molecule type" value="Genomic_DNA"/>
</dbReference>
<gene>
    <name evidence="3" type="ORF">C0995_000026</name>
</gene>
<evidence type="ECO:0000256" key="1">
    <source>
        <dbReference type="SAM" id="MobiDB-lite"/>
    </source>
</evidence>
<dbReference type="InterPro" id="IPR024937">
    <property type="entry name" value="Domain_X"/>
</dbReference>
<dbReference type="SUPFAM" id="SSF56672">
    <property type="entry name" value="DNA/RNA polymerases"/>
    <property type="match status" value="1"/>
</dbReference>
<geneLocation type="mitochondrion" evidence="3"/>
<dbReference type="InterPro" id="IPR051083">
    <property type="entry name" value="GrpII_Intron_Splice-Mob/Def"/>
</dbReference>
<evidence type="ECO:0000259" key="2">
    <source>
        <dbReference type="PROSITE" id="PS50878"/>
    </source>
</evidence>
<organism evidence="3">
    <name type="scientific">Termitomyces sp</name>
    <dbReference type="NCBI Taxonomy" id="1916073"/>
    <lineage>
        <taxon>Eukaryota</taxon>
        <taxon>Fungi</taxon>
        <taxon>Dikarya</taxon>
        <taxon>Basidiomycota</taxon>
        <taxon>Agaricomycotina</taxon>
        <taxon>Agaricomycetes</taxon>
        <taxon>Agaricomycetidae</taxon>
        <taxon>Agaricales</taxon>
        <taxon>Tricholomatineae</taxon>
        <taxon>Lyophyllaceae</taxon>
        <taxon>Termitomyces</taxon>
    </lineage>
</organism>
<keyword evidence="3" id="KW-0496">Mitochondrion</keyword>
<dbReference type="Pfam" id="PF00078">
    <property type="entry name" value="RVT_1"/>
    <property type="match status" value="2"/>
</dbReference>
<dbReference type="PANTHER" id="PTHR34047:SF8">
    <property type="entry name" value="PROTEIN YKFC"/>
    <property type="match status" value="1"/>
</dbReference>
<feature type="domain" description="Reverse transcriptase" evidence="2">
    <location>
        <begin position="200"/>
        <end position="488"/>
    </location>
</feature>
<dbReference type="PROSITE" id="PS50878">
    <property type="entry name" value="RT_POL"/>
    <property type="match status" value="1"/>
</dbReference>
<dbReference type="GO" id="GO:0006397">
    <property type="term" value="P:mRNA processing"/>
    <property type="evidence" value="ECO:0007669"/>
    <property type="project" value="InterPro"/>
</dbReference>
<accession>A0A386TY90</accession>
<dbReference type="AlphaFoldDB" id="A0A386TY90"/>
<reference evidence="3" key="1">
    <citation type="submission" date="2018-08" db="EMBL/GenBank/DDBJ databases">
        <title>Comparative mitochondrial genomics of the basidiomycete Termitomyces.</title>
        <authorList>
            <person name="Nieuwenhuis M."/>
        </authorList>
    </citation>
    <scope>NUCLEOTIDE SEQUENCE</scope>
    <source>
        <strain evidence="3">Mi166</strain>
    </source>
</reference>
<dbReference type="InterPro" id="IPR043502">
    <property type="entry name" value="DNA/RNA_pol_sf"/>
</dbReference>
<dbReference type="PANTHER" id="PTHR34047">
    <property type="entry name" value="NUCLEAR INTRON MATURASE 1, MITOCHONDRIAL-RELATED"/>
    <property type="match status" value="1"/>
</dbReference>
<dbReference type="GO" id="GO:0005739">
    <property type="term" value="C:mitochondrion"/>
    <property type="evidence" value="ECO:0007669"/>
    <property type="project" value="UniProtKB-ARBA"/>
</dbReference>
<proteinExistence type="predicted"/>
<dbReference type="Pfam" id="PF01348">
    <property type="entry name" value="Intron_maturas2"/>
    <property type="match status" value="1"/>
</dbReference>
<name>A0A386TY90_9AGAR</name>
<evidence type="ECO:0000313" key="3">
    <source>
        <dbReference type="EMBL" id="AYE93196.1"/>
    </source>
</evidence>